<gene>
    <name evidence="1" type="ORF">O181_054461</name>
</gene>
<organism evidence="1 2">
    <name type="scientific">Austropuccinia psidii MF-1</name>
    <dbReference type="NCBI Taxonomy" id="1389203"/>
    <lineage>
        <taxon>Eukaryota</taxon>
        <taxon>Fungi</taxon>
        <taxon>Dikarya</taxon>
        <taxon>Basidiomycota</taxon>
        <taxon>Pucciniomycotina</taxon>
        <taxon>Pucciniomycetes</taxon>
        <taxon>Pucciniales</taxon>
        <taxon>Sphaerophragmiaceae</taxon>
        <taxon>Austropuccinia</taxon>
    </lineage>
</organism>
<dbReference type="Proteomes" id="UP000765509">
    <property type="component" value="Unassembled WGS sequence"/>
</dbReference>
<evidence type="ECO:0000313" key="1">
    <source>
        <dbReference type="EMBL" id="MBW0514746.1"/>
    </source>
</evidence>
<comment type="caution">
    <text evidence="1">The sequence shown here is derived from an EMBL/GenBank/DDBJ whole genome shotgun (WGS) entry which is preliminary data.</text>
</comment>
<evidence type="ECO:0000313" key="2">
    <source>
        <dbReference type="Proteomes" id="UP000765509"/>
    </source>
</evidence>
<protein>
    <submittedName>
        <fullName evidence="1">Uncharacterized protein</fullName>
    </submittedName>
</protein>
<dbReference type="AlphaFoldDB" id="A0A9Q3E9I0"/>
<proteinExistence type="predicted"/>
<dbReference type="EMBL" id="AVOT02024209">
    <property type="protein sequence ID" value="MBW0514746.1"/>
    <property type="molecule type" value="Genomic_DNA"/>
</dbReference>
<accession>A0A9Q3E9I0</accession>
<keyword evidence="2" id="KW-1185">Reference proteome</keyword>
<reference evidence="1" key="1">
    <citation type="submission" date="2021-03" db="EMBL/GenBank/DDBJ databases">
        <title>Draft genome sequence of rust myrtle Austropuccinia psidii MF-1, a brazilian biotype.</title>
        <authorList>
            <person name="Quecine M.C."/>
            <person name="Pachon D.M.R."/>
            <person name="Bonatelli M.L."/>
            <person name="Correr F.H."/>
            <person name="Franceschini L.M."/>
            <person name="Leite T.F."/>
            <person name="Margarido G.R.A."/>
            <person name="Almeida C.A."/>
            <person name="Ferrarezi J.A."/>
            <person name="Labate C.A."/>
        </authorList>
    </citation>
    <scope>NUCLEOTIDE SEQUENCE</scope>
    <source>
        <strain evidence="1">MF-1</strain>
    </source>
</reference>
<name>A0A9Q3E9I0_9BASI</name>
<sequence length="237" mass="28038">MKLDQITSDNTRQPELWQKLTKTGDNHKTDILNSIQSLQHEFGNSQSFSNSKMNDIEQILHTLPRMSTPLNQNEGRRIPNPQVLEVKNSELKSELSTSFHNLEPSIGQVLLKEVPKLKEWPHFSGDEEYDHMEFLRGIDIIKEGFALPDRLVTERFNTLFKRSAPRWYIKLRQAHGHQSWTWWTTPIINKWANDSWRFKAETAFEPFKFNPHKDKGLPWFFQQKYRLSALYPDMSEL</sequence>